<feature type="transmembrane region" description="Helical" evidence="2">
    <location>
        <begin position="185"/>
        <end position="201"/>
    </location>
</feature>
<dbReference type="GO" id="GO:0006508">
    <property type="term" value="P:proteolysis"/>
    <property type="evidence" value="ECO:0007669"/>
    <property type="project" value="UniProtKB-KW"/>
</dbReference>
<evidence type="ECO:0000256" key="2">
    <source>
        <dbReference type="SAM" id="Phobius"/>
    </source>
</evidence>
<evidence type="ECO:0000259" key="3">
    <source>
        <dbReference type="Pfam" id="PF02517"/>
    </source>
</evidence>
<feature type="transmembrane region" description="Helical" evidence="2">
    <location>
        <begin position="85"/>
        <end position="105"/>
    </location>
</feature>
<dbReference type="KEGG" id="pce:PECL_205"/>
<name>G8PA89_PEDCP</name>
<dbReference type="eggNOG" id="COG1266">
    <property type="taxonomic scope" value="Bacteria"/>
</dbReference>
<dbReference type="EMBL" id="CP003137">
    <property type="protein sequence ID" value="AEV94528.1"/>
    <property type="molecule type" value="Genomic_DNA"/>
</dbReference>
<dbReference type="PATRIC" id="fig|701521.8.peg.195"/>
<dbReference type="RefSeq" id="WP_014214726.1">
    <property type="nucleotide sequence ID" value="NC_016605.1"/>
</dbReference>
<dbReference type="GO" id="GO:0004175">
    <property type="term" value="F:endopeptidase activity"/>
    <property type="evidence" value="ECO:0007669"/>
    <property type="project" value="UniProtKB-ARBA"/>
</dbReference>
<keyword evidence="5" id="KW-1185">Reference proteome</keyword>
<dbReference type="InterPro" id="IPR003675">
    <property type="entry name" value="Rce1/LyrA-like_dom"/>
</dbReference>
<keyword evidence="4" id="KW-0645">Protease</keyword>
<evidence type="ECO:0000313" key="4">
    <source>
        <dbReference type="EMBL" id="AEV94528.1"/>
    </source>
</evidence>
<keyword evidence="2" id="KW-0472">Membrane</keyword>
<keyword evidence="2" id="KW-0812">Transmembrane</keyword>
<evidence type="ECO:0000313" key="5">
    <source>
        <dbReference type="Proteomes" id="UP000005444"/>
    </source>
</evidence>
<gene>
    <name evidence="4" type="ordered locus">PECL_205</name>
</gene>
<accession>G8PA89</accession>
<dbReference type="HOGENOM" id="CLU_079560_5_1_9"/>
<dbReference type="InterPro" id="IPR052710">
    <property type="entry name" value="CAAX_protease"/>
</dbReference>
<sequence length="222" mass="25476">MQKRLITISKNILILLGTFVVYQVAMLPQIIAEYVANIEIVKVILAVMYIAAAGATILLLWQIYQYLLQRNRSQAGIEPFTKKTLYFMVLILALWALFMFCSAWYSKWIGGGQTPENQQIINDLIRKLPVWTFFDVVIFGPISEELIFRGIFFELFFKSEKNWVQALGILVNGILFGSLHDTGSAFPIYAIMGCLLAFTYVKTKDIRCSMFVHILNNFISYI</sequence>
<comment type="similarity">
    <text evidence="1">Belongs to the UPF0177 family.</text>
</comment>
<protein>
    <submittedName>
        <fullName evidence="4">CAAX amino terminal protease self-immunity family protein</fullName>
    </submittedName>
</protein>
<reference evidence="4 5" key="1">
    <citation type="journal article" date="2012" name="J. Bacteriol.">
        <title>Complete Genome Sequence of the Beer Spoilage Organism Pediococcus claussenii ATCC BAA-344T.</title>
        <authorList>
            <person name="Pittet V."/>
            <person name="Abegunde T."/>
            <person name="Marfleet T."/>
            <person name="Haakensen M."/>
            <person name="Morrow K."/>
            <person name="Jayaprakash T."/>
            <person name="Schroeder K."/>
            <person name="Trost B."/>
            <person name="Byrns S."/>
            <person name="Bergsveinson J."/>
            <person name="Kusalik A."/>
            <person name="Ziola B."/>
        </authorList>
    </citation>
    <scope>NUCLEOTIDE SEQUENCE [LARGE SCALE GENOMIC DNA]</scope>
    <source>
        <strain evidence="4 5">ATCC BAA-344</strain>
    </source>
</reference>
<proteinExistence type="inferred from homology"/>
<dbReference type="AlphaFoldDB" id="G8PA89"/>
<feature type="domain" description="CAAX prenyl protease 2/Lysostaphin resistance protein A-like" evidence="3">
    <location>
        <begin position="129"/>
        <end position="219"/>
    </location>
</feature>
<dbReference type="GO" id="GO:0080120">
    <property type="term" value="P:CAAX-box protein maturation"/>
    <property type="evidence" value="ECO:0007669"/>
    <property type="project" value="UniProtKB-ARBA"/>
</dbReference>
<feature type="transmembrane region" description="Helical" evidence="2">
    <location>
        <begin position="43"/>
        <end position="64"/>
    </location>
</feature>
<keyword evidence="4" id="KW-0378">Hydrolase</keyword>
<dbReference type="Pfam" id="PF02517">
    <property type="entry name" value="Rce1-like"/>
    <property type="match status" value="1"/>
</dbReference>
<evidence type="ECO:0000256" key="1">
    <source>
        <dbReference type="ARBA" id="ARBA00009067"/>
    </source>
</evidence>
<feature type="transmembrane region" description="Helical" evidence="2">
    <location>
        <begin position="12"/>
        <end position="31"/>
    </location>
</feature>
<dbReference type="STRING" id="701521.PECL_205"/>
<dbReference type="Proteomes" id="UP000005444">
    <property type="component" value="Chromosome"/>
</dbReference>
<dbReference type="PANTHER" id="PTHR36435:SF1">
    <property type="entry name" value="CAAX AMINO TERMINAL PROTEASE FAMILY PROTEIN"/>
    <property type="match status" value="1"/>
</dbReference>
<organism evidence="4 5">
    <name type="scientific">Pediococcus claussenii (strain ATCC BAA-344 / DSM 14800 / JCM 18046 / KCTC 3811 / LMG 21948 / P06)</name>
    <dbReference type="NCBI Taxonomy" id="701521"/>
    <lineage>
        <taxon>Bacteria</taxon>
        <taxon>Bacillati</taxon>
        <taxon>Bacillota</taxon>
        <taxon>Bacilli</taxon>
        <taxon>Lactobacillales</taxon>
        <taxon>Lactobacillaceae</taxon>
        <taxon>Pediococcus</taxon>
    </lineage>
</organism>
<dbReference type="PANTHER" id="PTHR36435">
    <property type="entry name" value="SLR1288 PROTEIN"/>
    <property type="match status" value="1"/>
</dbReference>
<keyword evidence="2" id="KW-1133">Transmembrane helix</keyword>